<dbReference type="Proteomes" id="UP000195787">
    <property type="component" value="Unassembled WGS sequence"/>
</dbReference>
<dbReference type="Pfam" id="PF13558">
    <property type="entry name" value="SbcC_Walker_B"/>
    <property type="match status" value="1"/>
</dbReference>
<organism evidence="6 7">
    <name type="scientific">Agrococcus casei LMG 22410</name>
    <dbReference type="NCBI Taxonomy" id="1255656"/>
    <lineage>
        <taxon>Bacteria</taxon>
        <taxon>Bacillati</taxon>
        <taxon>Actinomycetota</taxon>
        <taxon>Actinomycetes</taxon>
        <taxon>Micrococcales</taxon>
        <taxon>Microbacteriaceae</taxon>
        <taxon>Agrococcus</taxon>
    </lineage>
</organism>
<keyword evidence="4" id="KW-0175">Coiled coil</keyword>
<dbReference type="InterPro" id="IPR038729">
    <property type="entry name" value="Rad50/SbcC_AAA"/>
</dbReference>
<keyword evidence="6" id="KW-0378">Hydrolase</keyword>
<dbReference type="EMBL" id="FUHU01000009">
    <property type="protein sequence ID" value="SJM48714.1"/>
    <property type="molecule type" value="Genomic_DNA"/>
</dbReference>
<dbReference type="Pfam" id="PF13476">
    <property type="entry name" value="AAA_23"/>
    <property type="match status" value="1"/>
</dbReference>
<evidence type="ECO:0000256" key="4">
    <source>
        <dbReference type="SAM" id="Coils"/>
    </source>
</evidence>
<dbReference type="OrthoDB" id="9795626at2"/>
<protein>
    <recommendedName>
        <fullName evidence="3">Nuclease SbcCD subunit C</fullName>
    </recommendedName>
</protein>
<dbReference type="InterPro" id="IPR027417">
    <property type="entry name" value="P-loop_NTPase"/>
</dbReference>
<evidence type="ECO:0000256" key="2">
    <source>
        <dbReference type="ARBA" id="ARBA00011322"/>
    </source>
</evidence>
<keyword evidence="6" id="KW-0540">Nuclease</keyword>
<reference evidence="6 7" key="1">
    <citation type="submission" date="2017-02" db="EMBL/GenBank/DDBJ databases">
        <authorList>
            <person name="Peterson S.W."/>
        </authorList>
    </citation>
    <scope>NUCLEOTIDE SEQUENCE [LARGE SCALE GENOMIC DNA]</scope>
    <source>
        <strain evidence="6 7">LMG 22410</strain>
    </source>
</reference>
<dbReference type="Gene3D" id="3.40.50.300">
    <property type="entry name" value="P-loop containing nucleotide triphosphate hydrolases"/>
    <property type="match status" value="2"/>
</dbReference>
<name>A0A1R4EYK0_9MICO</name>
<evidence type="ECO:0000313" key="6">
    <source>
        <dbReference type="EMBL" id="SJM48714.1"/>
    </source>
</evidence>
<gene>
    <name evidence="6" type="ORF">CZ674_01630</name>
</gene>
<proteinExistence type="inferred from homology"/>
<comment type="subunit">
    <text evidence="2">Heterodimer of SbcC and SbcD.</text>
</comment>
<feature type="coiled-coil region" evidence="4">
    <location>
        <begin position="532"/>
        <end position="637"/>
    </location>
</feature>
<sequence length="988" mass="105945">MRLVTLTLQAFGPYPGEHTIRFSDFDSAGVYLISGPTGAGKSSILDAVVFALYGHIPRFDLSGGTKTSVRSDLASDDAETLVSLEFEVAGTQHRIERSPAYDRKKRRGSGTTPQSAKCTLLVHREGEWKTVASSVSEAGAQIEQIVGLKRDQFQQIIVLAQGRFAEFLHSDSSKREVILRRLFDSGRFQRATEMVAKEAEATKTTLSDIGRQIEESQERATARAAQLGVEPDDATDVGELVRLLDAIVAERAAARSDAEAASDLASERLRSAEALARDITVREKSLTQLSALDKLSPQTERMREQLDRSDRVHEVWPSVVALDAARVRLSAADERLADFDTEKTSQGVEQLEQQNRRLQDEVAVLRTLAETERRIPALETARDDAVTALEKATAAAAEAAEQTVAFPAKRKDLATAIDRLKADRDALGSVDSELPRLESLLAEAKQRDTARKAHADAVAAEQKAASRHQEAADATRLVLQQYYESTSARLAASLQDGEPCLVCGATAHPSPASAHDAEIVSNEQVDAAQAAEAKCLAELQAAQSQRAEASNEVSGLDRVLEGVDADSVPQQIEKAREQSAEHAKAADAVIEAEKALDLLEAENERLTTALEAVRADVTRLRSDADVAAERLEAARQTVRSDDDASDESVADRLARRTAESAEQASVLKAVQDHATRESELKAAQASFDELIADHPAEDEATVRAWRMTRDESLAAREQVKQHDSDRERITGVLAQPHIVALDQRIADASDDAASLTAAASAAKAALAEAADHLAEARSAAADAKRELQTTGDLQKRIDDLGERAVAVARLAATLKGDSPNSRRMRLETYVLAAQLEAILEAANLRLAALTDGRFSLEHFDGVAARGASSGLGVVVNDAFTGMTRSVSTLSGGETFLASLALALGLADVVQQNAGGISLETLFIDEGFGSLDAQTLELAMQTLSELHAGGRTIGVISHVTSMQERLPQLITVTPLPGGQGSTISVTDPN</sequence>
<feature type="coiled-coil region" evidence="4">
    <location>
        <begin position="341"/>
        <end position="368"/>
    </location>
</feature>
<evidence type="ECO:0000313" key="7">
    <source>
        <dbReference type="Proteomes" id="UP000195787"/>
    </source>
</evidence>
<keyword evidence="7" id="KW-1185">Reference proteome</keyword>
<evidence type="ECO:0000259" key="5">
    <source>
        <dbReference type="Pfam" id="PF13476"/>
    </source>
</evidence>
<dbReference type="GeneID" id="303171904"/>
<dbReference type="GO" id="GO:0004527">
    <property type="term" value="F:exonuclease activity"/>
    <property type="evidence" value="ECO:0007669"/>
    <property type="project" value="UniProtKB-KW"/>
</dbReference>
<evidence type="ECO:0000256" key="3">
    <source>
        <dbReference type="ARBA" id="ARBA00013368"/>
    </source>
</evidence>
<accession>A0A1R4EYK0</accession>
<dbReference type="RefSeq" id="WP_086990626.1">
    <property type="nucleotide sequence ID" value="NZ_FUHU01000009.1"/>
</dbReference>
<dbReference type="PANTHER" id="PTHR32114">
    <property type="entry name" value="ABC TRANSPORTER ABCH.3"/>
    <property type="match status" value="1"/>
</dbReference>
<comment type="similarity">
    <text evidence="1">Belongs to the SMC family. SbcC subfamily.</text>
</comment>
<feature type="domain" description="Rad50/SbcC-type AAA" evidence="5">
    <location>
        <begin position="6"/>
        <end position="216"/>
    </location>
</feature>
<dbReference type="GO" id="GO:0006302">
    <property type="term" value="P:double-strand break repair"/>
    <property type="evidence" value="ECO:0007669"/>
    <property type="project" value="InterPro"/>
</dbReference>
<dbReference type="PANTHER" id="PTHR32114:SF2">
    <property type="entry name" value="ABC TRANSPORTER ABCH.3"/>
    <property type="match status" value="1"/>
</dbReference>
<dbReference type="GO" id="GO:0016887">
    <property type="term" value="F:ATP hydrolysis activity"/>
    <property type="evidence" value="ECO:0007669"/>
    <property type="project" value="InterPro"/>
</dbReference>
<evidence type="ECO:0000256" key="1">
    <source>
        <dbReference type="ARBA" id="ARBA00006930"/>
    </source>
</evidence>
<keyword evidence="6" id="KW-0269">Exonuclease</keyword>
<dbReference type="AlphaFoldDB" id="A0A1R4EYK0"/>
<dbReference type="SUPFAM" id="SSF52540">
    <property type="entry name" value="P-loop containing nucleoside triphosphate hydrolases"/>
    <property type="match status" value="1"/>
</dbReference>